<dbReference type="InterPro" id="IPR032675">
    <property type="entry name" value="LRR_dom_sf"/>
</dbReference>
<dbReference type="InterPro" id="IPR001810">
    <property type="entry name" value="F-box_dom"/>
</dbReference>
<dbReference type="CDD" id="cd22160">
    <property type="entry name" value="F-box_AtFBL13-like"/>
    <property type="match status" value="1"/>
</dbReference>
<dbReference type="Gene3D" id="3.80.10.10">
    <property type="entry name" value="Ribonuclease Inhibitor"/>
    <property type="match status" value="1"/>
</dbReference>
<protein>
    <recommendedName>
        <fullName evidence="1">F-box domain-containing protein</fullName>
    </recommendedName>
</protein>
<dbReference type="SUPFAM" id="SSF52047">
    <property type="entry name" value="RNI-like"/>
    <property type="match status" value="1"/>
</dbReference>
<dbReference type="EMBL" id="JACMSC010000006">
    <property type="protein sequence ID" value="KAG6516946.1"/>
    <property type="molecule type" value="Genomic_DNA"/>
</dbReference>
<dbReference type="InterPro" id="IPR055411">
    <property type="entry name" value="LRR_FXL15/At3g58940/PEG3-like"/>
</dbReference>
<name>A0A8J5L7V9_ZINOF</name>
<keyword evidence="3" id="KW-1185">Reference proteome</keyword>
<dbReference type="InterPro" id="IPR053197">
    <property type="entry name" value="F-box_SCFL_complex_component"/>
</dbReference>
<reference evidence="2 3" key="1">
    <citation type="submission" date="2020-08" db="EMBL/GenBank/DDBJ databases">
        <title>Plant Genome Project.</title>
        <authorList>
            <person name="Zhang R.-G."/>
        </authorList>
    </citation>
    <scope>NUCLEOTIDE SEQUENCE [LARGE SCALE GENOMIC DNA]</scope>
    <source>
        <tissue evidence="2">Rhizome</tissue>
    </source>
</reference>
<dbReference type="PANTHER" id="PTHR34223">
    <property type="entry name" value="OS11G0201299 PROTEIN"/>
    <property type="match status" value="1"/>
</dbReference>
<dbReference type="Pfam" id="PF24758">
    <property type="entry name" value="LRR_At5g56370"/>
    <property type="match status" value="1"/>
</dbReference>
<dbReference type="Proteomes" id="UP000734854">
    <property type="component" value="Unassembled WGS sequence"/>
</dbReference>
<dbReference type="PANTHER" id="PTHR34223:SF51">
    <property type="entry name" value="OS06G0556300 PROTEIN"/>
    <property type="match status" value="1"/>
</dbReference>
<dbReference type="InterPro" id="IPR053781">
    <property type="entry name" value="F-box_AtFBL13-like"/>
</dbReference>
<organism evidence="2 3">
    <name type="scientific">Zingiber officinale</name>
    <name type="common">Ginger</name>
    <name type="synonym">Amomum zingiber</name>
    <dbReference type="NCBI Taxonomy" id="94328"/>
    <lineage>
        <taxon>Eukaryota</taxon>
        <taxon>Viridiplantae</taxon>
        <taxon>Streptophyta</taxon>
        <taxon>Embryophyta</taxon>
        <taxon>Tracheophyta</taxon>
        <taxon>Spermatophyta</taxon>
        <taxon>Magnoliopsida</taxon>
        <taxon>Liliopsida</taxon>
        <taxon>Zingiberales</taxon>
        <taxon>Zingiberaceae</taxon>
        <taxon>Zingiber</taxon>
    </lineage>
</organism>
<evidence type="ECO:0000259" key="1">
    <source>
        <dbReference type="PROSITE" id="PS50181"/>
    </source>
</evidence>
<sequence length="395" mass="44842">MDYLSNLPDPLLLHILSFLSTHNSVRTSVLARRWRSLWSSVPAIRFHYEDFHPEAVSRADAIVHRFIASRRDSSAVFSLSIDLDHLSCPENWIDYAKSHGARAVTLYLCYCPRQSPIFSALFNWPSLLTLDLQFDVGWPPVDIPPECIALSNLKKLVLTGVFSEESVRRLLACCPNLGELSLDVSECYGAALEIAVPNLRKLALTGTLSKTRINCPILESLCIGSSSYLEEFYVYAPSLVCVHLGLFRSCHPLSSSLCNVAELGISLLSLPADLVEAKSMIESFKLFHKIKSLRVHLHLLEEFTMQLLFLFLLETPNLRLLHLMDEKDEKEPFSPFSHMYDDQSESLQIMPAKCFNNLKLVLAQIKSESARSTFLEMLSERVQAWDKVVVRYIEY</sequence>
<evidence type="ECO:0000313" key="2">
    <source>
        <dbReference type="EMBL" id="KAG6516946.1"/>
    </source>
</evidence>
<dbReference type="PROSITE" id="PS50181">
    <property type="entry name" value="FBOX"/>
    <property type="match status" value="1"/>
</dbReference>
<dbReference type="Gene3D" id="1.20.1280.50">
    <property type="match status" value="1"/>
</dbReference>
<comment type="caution">
    <text evidence="2">The sequence shown here is derived from an EMBL/GenBank/DDBJ whole genome shotgun (WGS) entry which is preliminary data.</text>
</comment>
<proteinExistence type="predicted"/>
<accession>A0A8J5L7V9</accession>
<dbReference type="Pfam" id="PF00646">
    <property type="entry name" value="F-box"/>
    <property type="match status" value="1"/>
</dbReference>
<gene>
    <name evidence="2" type="ORF">ZIOFF_020321</name>
</gene>
<dbReference type="InterPro" id="IPR036047">
    <property type="entry name" value="F-box-like_dom_sf"/>
</dbReference>
<dbReference type="AlphaFoldDB" id="A0A8J5L7V9"/>
<feature type="domain" description="F-box" evidence="1">
    <location>
        <begin position="1"/>
        <end position="51"/>
    </location>
</feature>
<dbReference type="SUPFAM" id="SSF81383">
    <property type="entry name" value="F-box domain"/>
    <property type="match status" value="1"/>
</dbReference>
<evidence type="ECO:0000313" key="3">
    <source>
        <dbReference type="Proteomes" id="UP000734854"/>
    </source>
</evidence>